<evidence type="ECO:0000256" key="1">
    <source>
        <dbReference type="ARBA" id="ARBA00005771"/>
    </source>
</evidence>
<dbReference type="AlphaFoldDB" id="A0A8J3YGV4"/>
<dbReference type="Proteomes" id="UP000619260">
    <property type="component" value="Unassembled WGS sequence"/>
</dbReference>
<proteinExistence type="inferred from homology"/>
<accession>A0A8J3YGV4</accession>
<reference evidence="4" key="1">
    <citation type="submission" date="2021-01" db="EMBL/GenBank/DDBJ databases">
        <title>Whole genome shotgun sequence of Virgisporangium aliadipatigenens NBRC 105644.</title>
        <authorList>
            <person name="Komaki H."/>
            <person name="Tamura T."/>
        </authorList>
    </citation>
    <scope>NUCLEOTIDE SEQUENCE</scope>
    <source>
        <strain evidence="4">NBRC 105644</strain>
    </source>
</reference>
<keyword evidence="5" id="KW-1185">Reference proteome</keyword>
<comment type="similarity">
    <text evidence="1">Belongs to the sulfotransferase 1 family.</text>
</comment>
<dbReference type="InterPro" id="IPR027417">
    <property type="entry name" value="P-loop_NTPase"/>
</dbReference>
<evidence type="ECO:0000259" key="3">
    <source>
        <dbReference type="Pfam" id="PF00685"/>
    </source>
</evidence>
<dbReference type="PANTHER" id="PTHR11783">
    <property type="entry name" value="SULFOTRANSFERASE SULT"/>
    <property type="match status" value="1"/>
</dbReference>
<comment type="caution">
    <text evidence="4">The sequence shown here is derived from an EMBL/GenBank/DDBJ whole genome shotgun (WGS) entry which is preliminary data.</text>
</comment>
<evidence type="ECO:0000256" key="2">
    <source>
        <dbReference type="ARBA" id="ARBA00022679"/>
    </source>
</evidence>
<dbReference type="InterPro" id="IPR000863">
    <property type="entry name" value="Sulfotransferase_dom"/>
</dbReference>
<dbReference type="EMBL" id="BOPF01000002">
    <property type="protein sequence ID" value="GIJ43770.1"/>
    <property type="molecule type" value="Genomic_DNA"/>
</dbReference>
<evidence type="ECO:0000313" key="5">
    <source>
        <dbReference type="Proteomes" id="UP000619260"/>
    </source>
</evidence>
<sequence length="294" mass="33114">MTINDTTRRYSDDRFDSARWREFPLRGGDIVVSAPAKAGTTWLQRICALLVFQHDELPAPLDDLSPWLDMRMVPLEAVTAQLERQQHRRFIKTHTPLDGLPLRPDVTYLVGARHPLDVAVSLYHQWRNIDLDAVRTALGITAAEMPDPPDVPVEAWLSVWIDEDADDLHSLRNVVGHVADAWARRHAPNVVLAHYADLRTDLAGQMRRLAVRLDIDVPEQRWPALVEAATFGAMRADAERLAPRVVPLLSRAAFFREGRSGAGVRAAGPAGLARFRDRVAPMVSPELYRWLCRP</sequence>
<evidence type="ECO:0000313" key="4">
    <source>
        <dbReference type="EMBL" id="GIJ43770.1"/>
    </source>
</evidence>
<name>A0A8J3YGV4_9ACTN</name>
<dbReference type="RefSeq" id="WP_239151862.1">
    <property type="nucleotide sequence ID" value="NZ_BOPF01000002.1"/>
</dbReference>
<gene>
    <name evidence="4" type="ORF">Val02_06560</name>
</gene>
<organism evidence="4 5">
    <name type="scientific">Virgisporangium aliadipatigenens</name>
    <dbReference type="NCBI Taxonomy" id="741659"/>
    <lineage>
        <taxon>Bacteria</taxon>
        <taxon>Bacillati</taxon>
        <taxon>Actinomycetota</taxon>
        <taxon>Actinomycetes</taxon>
        <taxon>Micromonosporales</taxon>
        <taxon>Micromonosporaceae</taxon>
        <taxon>Virgisporangium</taxon>
    </lineage>
</organism>
<dbReference type="Pfam" id="PF00685">
    <property type="entry name" value="Sulfotransfer_1"/>
    <property type="match status" value="1"/>
</dbReference>
<keyword evidence="2" id="KW-0808">Transferase</keyword>
<protein>
    <submittedName>
        <fullName evidence="4">Sulfotransferase</fullName>
    </submittedName>
</protein>
<feature type="domain" description="Sulfotransferase" evidence="3">
    <location>
        <begin position="29"/>
        <end position="241"/>
    </location>
</feature>
<dbReference type="GO" id="GO:0008146">
    <property type="term" value="F:sulfotransferase activity"/>
    <property type="evidence" value="ECO:0007669"/>
    <property type="project" value="InterPro"/>
</dbReference>
<dbReference type="Gene3D" id="3.40.50.300">
    <property type="entry name" value="P-loop containing nucleotide triphosphate hydrolases"/>
    <property type="match status" value="1"/>
</dbReference>
<dbReference type="SUPFAM" id="SSF52540">
    <property type="entry name" value="P-loop containing nucleoside triphosphate hydrolases"/>
    <property type="match status" value="1"/>
</dbReference>